<keyword evidence="10 11" id="KW-0472">Membrane</keyword>
<dbReference type="PANTHER" id="PTHR32409">
    <property type="entry name" value="MITOCHONDRIAL IMPORT RECEPTOR SUBUNIT TOM20-1-RELATED"/>
    <property type="match status" value="1"/>
</dbReference>
<protein>
    <recommendedName>
        <fullName evidence="14">Mitochondrial import receptor subunit TOM20</fullName>
    </recommendedName>
</protein>
<keyword evidence="13" id="KW-1185">Reference proteome</keyword>
<evidence type="ECO:0000256" key="10">
    <source>
        <dbReference type="ARBA" id="ARBA00023136"/>
    </source>
</evidence>
<evidence type="ECO:0000256" key="6">
    <source>
        <dbReference type="ARBA" id="ARBA00022787"/>
    </source>
</evidence>
<proteinExistence type="inferred from homology"/>
<dbReference type="AlphaFoldDB" id="A0A8X7UXS9"/>
<evidence type="ECO:0000256" key="3">
    <source>
        <dbReference type="ARBA" id="ARBA00005792"/>
    </source>
</evidence>
<accession>A0A8X7UXS9</accession>
<keyword evidence="8 11" id="KW-1133">Transmembrane helix</keyword>
<dbReference type="Pfam" id="PF06552">
    <property type="entry name" value="TOM20_plant"/>
    <property type="match status" value="1"/>
</dbReference>
<dbReference type="GO" id="GO:0015031">
    <property type="term" value="P:protein transport"/>
    <property type="evidence" value="ECO:0007669"/>
    <property type="project" value="UniProtKB-KW"/>
</dbReference>
<dbReference type="GO" id="GO:0045040">
    <property type="term" value="P:protein insertion into mitochondrial outer membrane"/>
    <property type="evidence" value="ECO:0007669"/>
    <property type="project" value="InterPro"/>
</dbReference>
<organism evidence="12 13">
    <name type="scientific">Brassica carinata</name>
    <name type="common">Ethiopian mustard</name>
    <name type="synonym">Abyssinian cabbage</name>
    <dbReference type="NCBI Taxonomy" id="52824"/>
    <lineage>
        <taxon>Eukaryota</taxon>
        <taxon>Viridiplantae</taxon>
        <taxon>Streptophyta</taxon>
        <taxon>Embryophyta</taxon>
        <taxon>Tracheophyta</taxon>
        <taxon>Spermatophyta</taxon>
        <taxon>Magnoliopsida</taxon>
        <taxon>eudicotyledons</taxon>
        <taxon>Gunneridae</taxon>
        <taxon>Pentapetalae</taxon>
        <taxon>rosids</taxon>
        <taxon>malvids</taxon>
        <taxon>Brassicales</taxon>
        <taxon>Brassicaceae</taxon>
        <taxon>Brassiceae</taxon>
        <taxon>Brassica</taxon>
    </lineage>
</organism>
<keyword evidence="7" id="KW-0653">Protein transport</keyword>
<dbReference type="InterPro" id="IPR011990">
    <property type="entry name" value="TPR-like_helical_dom_sf"/>
</dbReference>
<comment type="caution">
    <text evidence="12">The sequence shown here is derived from an EMBL/GenBank/DDBJ whole genome shotgun (WGS) entry which is preliminary data.</text>
</comment>
<comment type="function">
    <text evidence="1">Central component of the receptor complex responsible for the recognition and translocation of cytosolically synthesized mitochondrial preproteins. Together with TOM22 functions as the transit peptide receptor at the surface of the mitochondrion outer membrane and facilitates the movement of preproteins into the translocation pore.</text>
</comment>
<keyword evidence="6" id="KW-1000">Mitochondrion outer membrane</keyword>
<comment type="subcellular location">
    <subcellularLocation>
        <location evidence="2">Mitochondrion outer membrane</location>
        <topology evidence="2">Single-pass membrane protein</topology>
    </subcellularLocation>
</comment>
<dbReference type="SUPFAM" id="SSF48452">
    <property type="entry name" value="TPR-like"/>
    <property type="match status" value="1"/>
</dbReference>
<sequence length="244" mass="27006">MKFTTADVEKVFLFDLLRKGCEAQYAKDPLDSDNLLKWAGSLIELAQFQTVPDAKVMLGDAISKLEEVLTLSPGKHQALWCLGNAYTTQAFLFPDADVAKGHFDKAVDYLQRAENEDPGNEIYRKALDVAIRGPEIRMELKQNGMMQQALGGGGGGPSASSNASGSKKIKKKKNNDFRYDVCGWIILACGIVLGLAWQKPLALHHLVLDKTLSSVTGIPQVCRPDHVHLHRIVFLYLVISMYVY</sequence>
<gene>
    <name evidence="12" type="ORF">Bca52824_039085</name>
</gene>
<evidence type="ECO:0000256" key="5">
    <source>
        <dbReference type="ARBA" id="ARBA00022692"/>
    </source>
</evidence>
<evidence type="ECO:0000256" key="7">
    <source>
        <dbReference type="ARBA" id="ARBA00022927"/>
    </source>
</evidence>
<dbReference type="PANTHER" id="PTHR32409:SF10">
    <property type="entry name" value="MITOCHONDRIAL IMPORT RECEPTOR SUBUNIT TOM20"/>
    <property type="match status" value="1"/>
</dbReference>
<dbReference type="Proteomes" id="UP000886595">
    <property type="component" value="Unassembled WGS sequence"/>
</dbReference>
<evidence type="ECO:0000256" key="9">
    <source>
        <dbReference type="ARBA" id="ARBA00023128"/>
    </source>
</evidence>
<evidence type="ECO:0000313" key="13">
    <source>
        <dbReference type="Proteomes" id="UP000886595"/>
    </source>
</evidence>
<keyword evidence="9" id="KW-0496">Mitochondrion</keyword>
<dbReference type="Gene3D" id="1.25.40.10">
    <property type="entry name" value="Tetratricopeptide repeat domain"/>
    <property type="match status" value="1"/>
</dbReference>
<evidence type="ECO:0008006" key="14">
    <source>
        <dbReference type="Google" id="ProtNLM"/>
    </source>
</evidence>
<evidence type="ECO:0000256" key="11">
    <source>
        <dbReference type="SAM" id="Phobius"/>
    </source>
</evidence>
<dbReference type="OrthoDB" id="1056333at2759"/>
<dbReference type="EMBL" id="JAAMPC010000009">
    <property type="protein sequence ID" value="KAG2292416.1"/>
    <property type="molecule type" value="Genomic_DNA"/>
</dbReference>
<feature type="transmembrane region" description="Helical" evidence="11">
    <location>
        <begin position="177"/>
        <end position="197"/>
    </location>
</feature>
<evidence type="ECO:0000313" key="12">
    <source>
        <dbReference type="EMBL" id="KAG2292416.1"/>
    </source>
</evidence>
<keyword evidence="4" id="KW-0813">Transport</keyword>
<keyword evidence="5 11" id="KW-0812">Transmembrane</keyword>
<evidence type="ECO:0000256" key="8">
    <source>
        <dbReference type="ARBA" id="ARBA00022989"/>
    </source>
</evidence>
<comment type="similarity">
    <text evidence="3">Belongs to the Tom20 family.</text>
</comment>
<dbReference type="InterPro" id="IPR010547">
    <property type="entry name" value="TOM20_imprt_rcpt"/>
</dbReference>
<name>A0A8X7UXS9_BRACI</name>
<dbReference type="GO" id="GO:0005742">
    <property type="term" value="C:mitochondrial outer membrane translocase complex"/>
    <property type="evidence" value="ECO:0007669"/>
    <property type="project" value="InterPro"/>
</dbReference>
<reference evidence="12 13" key="1">
    <citation type="submission" date="2020-02" db="EMBL/GenBank/DDBJ databases">
        <authorList>
            <person name="Ma Q."/>
            <person name="Huang Y."/>
            <person name="Song X."/>
            <person name="Pei D."/>
        </authorList>
    </citation>
    <scope>NUCLEOTIDE SEQUENCE [LARGE SCALE GENOMIC DNA]</scope>
    <source>
        <strain evidence="12">Sxm20200214</strain>
        <tissue evidence="12">Leaf</tissue>
    </source>
</reference>
<evidence type="ECO:0000256" key="2">
    <source>
        <dbReference type="ARBA" id="ARBA00004572"/>
    </source>
</evidence>
<evidence type="ECO:0000256" key="4">
    <source>
        <dbReference type="ARBA" id="ARBA00022448"/>
    </source>
</evidence>
<evidence type="ECO:0000256" key="1">
    <source>
        <dbReference type="ARBA" id="ARBA00003450"/>
    </source>
</evidence>